<protein>
    <recommendedName>
        <fullName evidence="4">Nephrocystin 3-like N-terminal domain-containing protein</fullName>
    </recommendedName>
</protein>
<dbReference type="PROSITE" id="PS50088">
    <property type="entry name" value="ANK_REPEAT"/>
    <property type="match status" value="1"/>
</dbReference>
<dbReference type="Pfam" id="PF24883">
    <property type="entry name" value="NPHP3_N"/>
    <property type="match status" value="1"/>
</dbReference>
<gene>
    <name evidence="5" type="ORF">PG986_010393</name>
</gene>
<sequence length="1094" mass="124383">MCWGRRVPLFMQEYMLVNLSLTLSAVMEVLMNEICSALSRKEIYFEGPQAPSFFMIYAHDNPNYSRADDRIVKRFISYLRTIGSKAQSDRNPVIRQSPNSSSAASHDILANQFCLLPRKFAENSVDKVLLCYSEVLHAYCRDPKGKEYVERVVKAGHEKAKSLTAETTALRSKSWSSYEFRSKVLDDINRALTTEKLYTHTRYNQVESVAHANDRLAPQSGGTYTPLESKCFEKLRFKGMENRQEDVIESIDLAGTCEWISTAPEFTQWRSRHGGDQANCQLWIKGHPGTGKSVATRKVLEIVKQKEEEAGTDATVLSYFFHGRSSEPLDKNMMGMLRTLIHQLLRKEAALRSKFAQEYKEHFETQGTNWEWHKSKLTAFLLSVVTKPRSRPIHLVIDAIDECDPSEAVTEVYEFLNLMVNKANAQCDLSMCISMRHDTAISNHSGEKLEITMETRNGDDIQGHVYGKLMKEEKLAKEICDRASKNFLWAVLAVKRVQSSLGKGEGRAKAMNLARQLPKPMEDLFGELISGLDHDEKQEACILFQWALFGSQHFDPGRSHKDLRALKYVRLFAKENYPSFGRLREEHGHITIGQFSKRVKFLSGGLIEFLKDPSELSRSPFKGYVRNTTLQVIHESVKDWFLAKGCQLMDEDMSSLNVIMKSHTSLMKCLITFISASDMAEIWTENKYDSGVREVVLSASKDIFRARQVADGGQLPMDLLDCLSTESNTFWRNLQTLDPWRIRGLDGRRRYALISPLNMCCYLGHTALIRHLLGDAYWLDKVDHGTAVSAIQSGQYEILEIISESYEFPEFGNDEDNLCRIACEEWRSTLPSFAGDRRPSPYLSMVALLCQKGVRIQPLFEWLMNDWYSASRRQILDKIPKDVRIAQSISWDTAVEPLLEFIHKEIARLLKPTSPKAWGLHFQALLELNRVIVVCKQHGRQPDDLDDEAICDITMETAASFASLNHPACEGKTLSAIAATFGQYEDVETLLEKGADPTIRDNFNMTPLDHAVAKLEALPRQWLQSRGYNVLASRTSTDPVTPIPEIDPDVVLCWKYLHYPLDYQQEDFVRTVALLAAKEQRPSMAENSSDGGGL</sequence>
<dbReference type="Proteomes" id="UP001391051">
    <property type="component" value="Unassembled WGS sequence"/>
</dbReference>
<feature type="repeat" description="ANK" evidence="2">
    <location>
        <begin position="970"/>
        <end position="1002"/>
    </location>
</feature>
<dbReference type="InterPro" id="IPR036770">
    <property type="entry name" value="Ankyrin_rpt-contain_sf"/>
</dbReference>
<evidence type="ECO:0000256" key="1">
    <source>
        <dbReference type="ARBA" id="ARBA00022737"/>
    </source>
</evidence>
<feature type="chain" id="PRO_5046655205" description="Nephrocystin 3-like N-terminal domain-containing protein" evidence="3">
    <location>
        <begin position="32"/>
        <end position="1094"/>
    </location>
</feature>
<name>A0ABR1Q2B1_9PEZI</name>
<dbReference type="SUPFAM" id="SSF52540">
    <property type="entry name" value="P-loop containing nucleoside triphosphate hydrolases"/>
    <property type="match status" value="1"/>
</dbReference>
<dbReference type="Gene3D" id="1.25.40.20">
    <property type="entry name" value="Ankyrin repeat-containing domain"/>
    <property type="match status" value="1"/>
</dbReference>
<evidence type="ECO:0000256" key="3">
    <source>
        <dbReference type="SAM" id="SignalP"/>
    </source>
</evidence>
<dbReference type="RefSeq" id="XP_066696106.1">
    <property type="nucleotide sequence ID" value="XM_066846615.1"/>
</dbReference>
<evidence type="ECO:0000313" key="5">
    <source>
        <dbReference type="EMBL" id="KAK7946072.1"/>
    </source>
</evidence>
<dbReference type="GeneID" id="92079677"/>
<dbReference type="PANTHER" id="PTHR10039">
    <property type="entry name" value="AMELOGENIN"/>
    <property type="match status" value="1"/>
</dbReference>
<dbReference type="PROSITE" id="PS50297">
    <property type="entry name" value="ANK_REP_REGION"/>
    <property type="match status" value="1"/>
</dbReference>
<dbReference type="InterPro" id="IPR056884">
    <property type="entry name" value="NPHP3-like_N"/>
</dbReference>
<dbReference type="SUPFAM" id="SSF48403">
    <property type="entry name" value="Ankyrin repeat"/>
    <property type="match status" value="1"/>
</dbReference>
<feature type="signal peptide" evidence="3">
    <location>
        <begin position="1"/>
        <end position="31"/>
    </location>
</feature>
<dbReference type="EMBL" id="JAQQWE010000007">
    <property type="protein sequence ID" value="KAK7946072.1"/>
    <property type="molecule type" value="Genomic_DNA"/>
</dbReference>
<organism evidence="5 6">
    <name type="scientific">Apiospora aurea</name>
    <dbReference type="NCBI Taxonomy" id="335848"/>
    <lineage>
        <taxon>Eukaryota</taxon>
        <taxon>Fungi</taxon>
        <taxon>Dikarya</taxon>
        <taxon>Ascomycota</taxon>
        <taxon>Pezizomycotina</taxon>
        <taxon>Sordariomycetes</taxon>
        <taxon>Xylariomycetidae</taxon>
        <taxon>Amphisphaeriales</taxon>
        <taxon>Apiosporaceae</taxon>
        <taxon>Apiospora</taxon>
    </lineage>
</organism>
<evidence type="ECO:0000256" key="2">
    <source>
        <dbReference type="PROSITE-ProRule" id="PRU00023"/>
    </source>
</evidence>
<evidence type="ECO:0000313" key="6">
    <source>
        <dbReference type="Proteomes" id="UP001391051"/>
    </source>
</evidence>
<dbReference type="InterPro" id="IPR002110">
    <property type="entry name" value="Ankyrin_rpt"/>
</dbReference>
<dbReference type="Gene3D" id="3.40.50.300">
    <property type="entry name" value="P-loop containing nucleotide triphosphate hydrolases"/>
    <property type="match status" value="1"/>
</dbReference>
<evidence type="ECO:0000259" key="4">
    <source>
        <dbReference type="Pfam" id="PF24883"/>
    </source>
</evidence>
<accession>A0ABR1Q2B1</accession>
<proteinExistence type="predicted"/>
<reference evidence="5 6" key="1">
    <citation type="submission" date="2023-01" db="EMBL/GenBank/DDBJ databases">
        <title>Analysis of 21 Apiospora genomes using comparative genomics revels a genus with tremendous synthesis potential of carbohydrate active enzymes and secondary metabolites.</title>
        <authorList>
            <person name="Sorensen T."/>
        </authorList>
    </citation>
    <scope>NUCLEOTIDE SEQUENCE [LARGE SCALE GENOMIC DNA]</scope>
    <source>
        <strain evidence="5 6">CBS 24483</strain>
    </source>
</reference>
<dbReference type="PANTHER" id="PTHR10039:SF5">
    <property type="entry name" value="NACHT DOMAIN-CONTAINING PROTEIN"/>
    <property type="match status" value="1"/>
</dbReference>
<feature type="domain" description="Nephrocystin 3-like N-terminal" evidence="4">
    <location>
        <begin position="255"/>
        <end position="428"/>
    </location>
</feature>
<dbReference type="InterPro" id="IPR027417">
    <property type="entry name" value="P-loop_NTPase"/>
</dbReference>
<keyword evidence="6" id="KW-1185">Reference proteome</keyword>
<comment type="caution">
    <text evidence="5">The sequence shown here is derived from an EMBL/GenBank/DDBJ whole genome shotgun (WGS) entry which is preliminary data.</text>
</comment>
<keyword evidence="2" id="KW-0040">ANK repeat</keyword>
<keyword evidence="1" id="KW-0677">Repeat</keyword>
<keyword evidence="3" id="KW-0732">Signal</keyword>